<comment type="caution">
    <text evidence="1">The sequence shown here is derived from an EMBL/GenBank/DDBJ whole genome shotgun (WGS) entry which is preliminary data.</text>
</comment>
<name>A0A5S5CRE7_9ACTN</name>
<dbReference type="AlphaFoldDB" id="A0A5S5CRE7"/>
<proteinExistence type="predicted"/>
<evidence type="ECO:0000313" key="1">
    <source>
        <dbReference type="EMBL" id="TYP82770.1"/>
    </source>
</evidence>
<evidence type="ECO:0000313" key="2">
    <source>
        <dbReference type="Proteomes" id="UP000322499"/>
    </source>
</evidence>
<dbReference type="Proteomes" id="UP000322499">
    <property type="component" value="Unassembled WGS sequence"/>
</dbReference>
<gene>
    <name evidence="1" type="ORF">BD833_1186</name>
</gene>
<keyword evidence="2" id="KW-1185">Reference proteome</keyword>
<reference evidence="1 2" key="1">
    <citation type="submission" date="2019-07" db="EMBL/GenBank/DDBJ databases">
        <title>Genomic Encyclopedia of Archaeal and Bacterial Type Strains, Phase II (KMG-II): from individual species to whole genera.</title>
        <authorList>
            <person name="Goeker M."/>
        </authorList>
    </citation>
    <scope>NUCLEOTIDE SEQUENCE [LARGE SCALE GENOMIC DNA]</scope>
    <source>
        <strain evidence="1 2">DSM 46842</strain>
    </source>
</reference>
<protein>
    <recommendedName>
        <fullName evidence="3">Swt1-like HEPN domain-containing protein</fullName>
    </recommendedName>
</protein>
<dbReference type="EMBL" id="VNHW01000018">
    <property type="protein sequence ID" value="TYP82770.1"/>
    <property type="molecule type" value="Genomic_DNA"/>
</dbReference>
<evidence type="ECO:0008006" key="3">
    <source>
        <dbReference type="Google" id="ProtNLM"/>
    </source>
</evidence>
<sequence length="352" mass="40358">MWPEPPPTENSVVGRALEAAVGSGMPAESLALYARWWQLETWLRDLAYLELRALRGAAWTEAVRAAAGRQTQDAAYTHMLSADSQDPLAYLDVSSLTDLIERRWDQMGYALMERSTWQGRLVDLSRIRHRIGHVRAPHQDDLGRLEQTLRDLERGAFTAFATYNDRWLPDPSDVPNAIGHGWLRGQHEAAQRLIEHARRQYETRFRLRLSRRPWADRETHASPGAGYLWHAEFYPRERPVDIRRLWHDSQLDEIRPLIVHLLADHPWHVGFTFAAADDDRAVSDAIGVAFDTVLQFCQPRFLSDEQVRRWSERATNVDYRVLVGSRWNTLEPTTVPIDIFGAGGGVEAAPSW</sequence>
<organism evidence="1 2">
    <name type="scientific">Blastococcus xanthinilyticus</name>
    <dbReference type="NCBI Taxonomy" id="1564164"/>
    <lineage>
        <taxon>Bacteria</taxon>
        <taxon>Bacillati</taxon>
        <taxon>Actinomycetota</taxon>
        <taxon>Actinomycetes</taxon>
        <taxon>Geodermatophilales</taxon>
        <taxon>Geodermatophilaceae</taxon>
        <taxon>Blastococcus</taxon>
    </lineage>
</organism>
<dbReference type="RefSeq" id="WP_166534942.1">
    <property type="nucleotide sequence ID" value="NZ_VNHW01000018.1"/>
</dbReference>
<accession>A0A5S5CRE7</accession>